<dbReference type="PANTHER" id="PTHR25466">
    <property type="entry name" value="T-LYMPHOCYTE ACTIVATION ANTIGEN"/>
    <property type="match status" value="1"/>
</dbReference>
<evidence type="ECO:0000256" key="5">
    <source>
        <dbReference type="ARBA" id="ARBA00022989"/>
    </source>
</evidence>
<keyword evidence="7" id="KW-1015">Disulfide bond</keyword>
<evidence type="ECO:0000256" key="1">
    <source>
        <dbReference type="ARBA" id="ARBA00004251"/>
    </source>
</evidence>
<feature type="region of interest" description="Disordered" evidence="11">
    <location>
        <begin position="210"/>
        <end position="238"/>
    </location>
</feature>
<reference evidence="13 14" key="1">
    <citation type="submission" date="2024-01" db="EMBL/GenBank/DDBJ databases">
        <authorList>
            <person name="Alioto T."/>
            <person name="Alioto T."/>
            <person name="Gomez Garrido J."/>
        </authorList>
    </citation>
    <scope>NUCLEOTIDE SEQUENCE [LARGE SCALE GENOMIC DNA]</scope>
</reference>
<comment type="subcellular location">
    <subcellularLocation>
        <location evidence="1">Cell membrane</location>
        <topology evidence="1">Single-pass type I membrane protein</topology>
    </subcellularLocation>
</comment>
<proteinExistence type="predicted"/>
<comment type="caution">
    <text evidence="13">The sequence shown here is derived from an EMBL/GenBank/DDBJ whole genome shotgun (WGS) entry which is preliminary data.</text>
</comment>
<dbReference type="GO" id="GO:0042130">
    <property type="term" value="P:negative regulation of T cell proliferation"/>
    <property type="evidence" value="ECO:0007669"/>
    <property type="project" value="TreeGrafter"/>
</dbReference>
<dbReference type="GO" id="GO:0071222">
    <property type="term" value="P:cellular response to lipopolysaccharide"/>
    <property type="evidence" value="ECO:0007669"/>
    <property type="project" value="TreeGrafter"/>
</dbReference>
<dbReference type="AlphaFoldDB" id="A0AAV1QMQ4"/>
<evidence type="ECO:0000256" key="11">
    <source>
        <dbReference type="SAM" id="MobiDB-lite"/>
    </source>
</evidence>
<keyword evidence="6 12" id="KW-0472">Membrane</keyword>
<name>A0AAV1QMQ4_SCOSC</name>
<dbReference type="GO" id="GO:0007166">
    <property type="term" value="P:cell surface receptor signaling pathway"/>
    <property type="evidence" value="ECO:0007669"/>
    <property type="project" value="TreeGrafter"/>
</dbReference>
<evidence type="ECO:0000256" key="2">
    <source>
        <dbReference type="ARBA" id="ARBA00022475"/>
    </source>
</evidence>
<evidence type="ECO:0000256" key="6">
    <source>
        <dbReference type="ARBA" id="ARBA00023136"/>
    </source>
</evidence>
<evidence type="ECO:0000256" key="4">
    <source>
        <dbReference type="ARBA" id="ARBA00022729"/>
    </source>
</evidence>
<evidence type="ECO:0000256" key="8">
    <source>
        <dbReference type="ARBA" id="ARBA00023170"/>
    </source>
</evidence>
<keyword evidence="8" id="KW-0675">Receptor</keyword>
<keyword evidence="10" id="KW-0393">Immunoglobulin domain</keyword>
<evidence type="ECO:0000256" key="3">
    <source>
        <dbReference type="ARBA" id="ARBA00022692"/>
    </source>
</evidence>
<feature type="compositionally biased region" description="Basic and acidic residues" evidence="11">
    <location>
        <begin position="220"/>
        <end position="232"/>
    </location>
</feature>
<feature type="transmembrane region" description="Helical" evidence="12">
    <location>
        <begin position="182"/>
        <end position="200"/>
    </location>
</feature>
<evidence type="ECO:0000313" key="13">
    <source>
        <dbReference type="EMBL" id="CAK6984868.1"/>
    </source>
</evidence>
<keyword evidence="5 12" id="KW-1133">Transmembrane helix</keyword>
<evidence type="ECO:0000256" key="12">
    <source>
        <dbReference type="SAM" id="Phobius"/>
    </source>
</evidence>
<accession>A0AAV1QMQ4</accession>
<dbReference type="Proteomes" id="UP001314229">
    <property type="component" value="Unassembled WGS sequence"/>
</dbReference>
<dbReference type="InterPro" id="IPR036179">
    <property type="entry name" value="Ig-like_dom_sf"/>
</dbReference>
<keyword evidence="9" id="KW-0325">Glycoprotein</keyword>
<gene>
    <name evidence="13" type="ORF">FSCOSCO3_A029146</name>
</gene>
<dbReference type="GO" id="GO:0031295">
    <property type="term" value="P:T cell costimulation"/>
    <property type="evidence" value="ECO:0007669"/>
    <property type="project" value="TreeGrafter"/>
</dbReference>
<protein>
    <submittedName>
        <fullName evidence="13">Uncharacterized protein LOC128383556</fullName>
    </submittedName>
</protein>
<dbReference type="Gene3D" id="2.60.40.10">
    <property type="entry name" value="Immunoglobulins"/>
    <property type="match status" value="1"/>
</dbReference>
<sequence length="238" mass="26993">MKVVVESGGCFSQRREGKHFREKMICRIILLISLTSCVSGTFEVKVTQTSYQAEENHNITLEWMFTTKPDSSSTSLNIFCEMFTDHKNPVLYHVHEGVEVPESQVGQFAGRVQSDKDALKEGRIRLHVSRLRTDDLGLYVCEVKTDDGVSSDRCRLNVTAAVDQLKPQRPTGRQQPDHWGRIRFYVGLTVAGLICAGIWLNTLNKQSSTHSSVRFKKTHSSSDRSEENDLHHKQNKTV</sequence>
<dbReference type="SUPFAM" id="SSF48726">
    <property type="entry name" value="Immunoglobulin"/>
    <property type="match status" value="1"/>
</dbReference>
<dbReference type="GO" id="GO:0006955">
    <property type="term" value="P:immune response"/>
    <property type="evidence" value="ECO:0007669"/>
    <property type="project" value="TreeGrafter"/>
</dbReference>
<dbReference type="InterPro" id="IPR013783">
    <property type="entry name" value="Ig-like_fold"/>
</dbReference>
<evidence type="ECO:0000256" key="9">
    <source>
        <dbReference type="ARBA" id="ARBA00023180"/>
    </source>
</evidence>
<organism evidence="13 14">
    <name type="scientific">Scomber scombrus</name>
    <name type="common">Atlantic mackerel</name>
    <name type="synonym">Scomber vernalis</name>
    <dbReference type="NCBI Taxonomy" id="13677"/>
    <lineage>
        <taxon>Eukaryota</taxon>
        <taxon>Metazoa</taxon>
        <taxon>Chordata</taxon>
        <taxon>Craniata</taxon>
        <taxon>Vertebrata</taxon>
        <taxon>Euteleostomi</taxon>
        <taxon>Actinopterygii</taxon>
        <taxon>Neopterygii</taxon>
        <taxon>Teleostei</taxon>
        <taxon>Neoteleostei</taxon>
        <taxon>Acanthomorphata</taxon>
        <taxon>Pelagiaria</taxon>
        <taxon>Scombriformes</taxon>
        <taxon>Scombridae</taxon>
        <taxon>Scomber</taxon>
    </lineage>
</organism>
<evidence type="ECO:0000256" key="10">
    <source>
        <dbReference type="ARBA" id="ARBA00023319"/>
    </source>
</evidence>
<keyword evidence="3 12" id="KW-0812">Transmembrane</keyword>
<keyword evidence="4" id="KW-0732">Signal</keyword>
<dbReference type="EMBL" id="CAWUFR010002356">
    <property type="protein sequence ID" value="CAK6984868.1"/>
    <property type="molecule type" value="Genomic_DNA"/>
</dbReference>
<evidence type="ECO:0000256" key="7">
    <source>
        <dbReference type="ARBA" id="ARBA00023157"/>
    </source>
</evidence>
<keyword evidence="2" id="KW-1003">Cell membrane</keyword>
<dbReference type="GO" id="GO:0042102">
    <property type="term" value="P:positive regulation of T cell proliferation"/>
    <property type="evidence" value="ECO:0007669"/>
    <property type="project" value="TreeGrafter"/>
</dbReference>
<evidence type="ECO:0000313" key="14">
    <source>
        <dbReference type="Proteomes" id="UP001314229"/>
    </source>
</evidence>
<dbReference type="PANTHER" id="PTHR25466:SF3">
    <property type="entry name" value="PROGRAMMED CELL DEATH 1 LIGAND 1"/>
    <property type="match status" value="1"/>
</dbReference>
<dbReference type="GO" id="GO:0009897">
    <property type="term" value="C:external side of plasma membrane"/>
    <property type="evidence" value="ECO:0007669"/>
    <property type="project" value="TreeGrafter"/>
</dbReference>
<dbReference type="InterPro" id="IPR051713">
    <property type="entry name" value="T-cell_Activation_Regulation"/>
</dbReference>
<keyword evidence="14" id="KW-1185">Reference proteome</keyword>